<dbReference type="CDD" id="cd00590">
    <property type="entry name" value="RRM_SF"/>
    <property type="match status" value="1"/>
</dbReference>
<feature type="compositionally biased region" description="Low complexity" evidence="3">
    <location>
        <begin position="313"/>
        <end position="324"/>
    </location>
</feature>
<evidence type="ECO:0000313" key="6">
    <source>
        <dbReference type="EMBL" id="KAG2182953.1"/>
    </source>
</evidence>
<feature type="compositionally biased region" description="Low complexity" evidence="3">
    <location>
        <begin position="435"/>
        <end position="447"/>
    </location>
</feature>
<keyword evidence="7" id="KW-1185">Reference proteome</keyword>
<evidence type="ECO:0000256" key="3">
    <source>
        <dbReference type="SAM" id="MobiDB-lite"/>
    </source>
</evidence>
<accession>A0A8H7Q057</accession>
<dbReference type="InterPro" id="IPR032710">
    <property type="entry name" value="NTF2-like_dom_sf"/>
</dbReference>
<name>A0A8H7Q057_9FUNG</name>
<dbReference type="Pfam" id="PF02136">
    <property type="entry name" value="NTF2"/>
    <property type="match status" value="1"/>
</dbReference>
<proteinExistence type="predicted"/>
<dbReference type="SUPFAM" id="SSF54427">
    <property type="entry name" value="NTF2-like"/>
    <property type="match status" value="1"/>
</dbReference>
<evidence type="ECO:0008006" key="8">
    <source>
        <dbReference type="Google" id="ProtNLM"/>
    </source>
</evidence>
<organism evidence="6 7">
    <name type="scientific">Umbelopsis vinacea</name>
    <dbReference type="NCBI Taxonomy" id="44442"/>
    <lineage>
        <taxon>Eukaryota</taxon>
        <taxon>Fungi</taxon>
        <taxon>Fungi incertae sedis</taxon>
        <taxon>Mucoromycota</taxon>
        <taxon>Mucoromycotina</taxon>
        <taxon>Umbelopsidomycetes</taxon>
        <taxon>Umbelopsidales</taxon>
        <taxon>Umbelopsidaceae</taxon>
        <taxon>Umbelopsis</taxon>
    </lineage>
</organism>
<gene>
    <name evidence="6" type="ORF">INT44_005934</name>
</gene>
<evidence type="ECO:0000313" key="7">
    <source>
        <dbReference type="Proteomes" id="UP000612746"/>
    </source>
</evidence>
<dbReference type="PANTHER" id="PTHR10693">
    <property type="entry name" value="RAS GTPASE-ACTIVATING PROTEIN-BINDING PROTEIN"/>
    <property type="match status" value="1"/>
</dbReference>
<dbReference type="GO" id="GO:0005829">
    <property type="term" value="C:cytosol"/>
    <property type="evidence" value="ECO:0007669"/>
    <property type="project" value="TreeGrafter"/>
</dbReference>
<dbReference type="Gene3D" id="3.30.70.330">
    <property type="match status" value="1"/>
</dbReference>
<dbReference type="InterPro" id="IPR000504">
    <property type="entry name" value="RRM_dom"/>
</dbReference>
<dbReference type="InterPro" id="IPR012677">
    <property type="entry name" value="Nucleotide-bd_a/b_plait_sf"/>
</dbReference>
<feature type="region of interest" description="Disordered" evidence="3">
    <location>
        <begin position="164"/>
        <end position="326"/>
    </location>
</feature>
<keyword evidence="1 2" id="KW-0694">RNA-binding</keyword>
<dbReference type="PANTHER" id="PTHR10693:SF20">
    <property type="entry name" value="AT27578P"/>
    <property type="match status" value="1"/>
</dbReference>
<dbReference type="EMBL" id="JAEPRA010000007">
    <property type="protein sequence ID" value="KAG2182953.1"/>
    <property type="molecule type" value="Genomic_DNA"/>
</dbReference>
<feature type="non-terminal residue" evidence="6">
    <location>
        <position position="1"/>
    </location>
</feature>
<evidence type="ECO:0000259" key="5">
    <source>
        <dbReference type="PROSITE" id="PS50177"/>
    </source>
</evidence>
<dbReference type="GO" id="GO:0003729">
    <property type="term" value="F:mRNA binding"/>
    <property type="evidence" value="ECO:0007669"/>
    <property type="project" value="TreeGrafter"/>
</dbReference>
<dbReference type="SMART" id="SM00360">
    <property type="entry name" value="RRM"/>
    <property type="match status" value="1"/>
</dbReference>
<dbReference type="InterPro" id="IPR035979">
    <property type="entry name" value="RBD_domain_sf"/>
</dbReference>
<dbReference type="OrthoDB" id="339151at2759"/>
<dbReference type="Pfam" id="PF00076">
    <property type="entry name" value="RRM_1"/>
    <property type="match status" value="1"/>
</dbReference>
<dbReference type="InterPro" id="IPR039539">
    <property type="entry name" value="Ras_GTPase_bind_prot"/>
</dbReference>
<dbReference type="GO" id="GO:1990904">
    <property type="term" value="C:ribonucleoprotein complex"/>
    <property type="evidence" value="ECO:0007669"/>
    <property type="project" value="TreeGrafter"/>
</dbReference>
<reference evidence="6" key="1">
    <citation type="submission" date="2020-12" db="EMBL/GenBank/DDBJ databases">
        <title>Metabolic potential, ecology and presence of endohyphal bacteria is reflected in genomic diversity of Mucoromycotina.</title>
        <authorList>
            <person name="Muszewska A."/>
            <person name="Okrasinska A."/>
            <person name="Steczkiewicz K."/>
            <person name="Drgas O."/>
            <person name="Orlowska M."/>
            <person name="Perlinska-Lenart U."/>
            <person name="Aleksandrzak-Piekarczyk T."/>
            <person name="Szatraj K."/>
            <person name="Zielenkiewicz U."/>
            <person name="Pilsyk S."/>
            <person name="Malc E."/>
            <person name="Mieczkowski P."/>
            <person name="Kruszewska J.S."/>
            <person name="Biernat P."/>
            <person name="Pawlowska J."/>
        </authorList>
    </citation>
    <scope>NUCLEOTIDE SEQUENCE</scope>
    <source>
        <strain evidence="6">WA0000051536</strain>
    </source>
</reference>
<dbReference type="PROSITE" id="PS50102">
    <property type="entry name" value="RRM"/>
    <property type="match status" value="1"/>
</dbReference>
<feature type="compositionally biased region" description="Low complexity" evidence="3">
    <location>
        <begin position="176"/>
        <end position="198"/>
    </location>
</feature>
<protein>
    <recommendedName>
        <fullName evidence="8">NTF2-domain-containing protein</fullName>
    </recommendedName>
</protein>
<dbReference type="Proteomes" id="UP000612746">
    <property type="component" value="Unassembled WGS sequence"/>
</dbReference>
<feature type="region of interest" description="Disordered" evidence="3">
    <location>
        <begin position="398"/>
        <end position="481"/>
    </location>
</feature>
<dbReference type="GO" id="GO:1990861">
    <property type="term" value="C:Ubp3-Bre5 deubiquitination complex"/>
    <property type="evidence" value="ECO:0007669"/>
    <property type="project" value="TreeGrafter"/>
</dbReference>
<dbReference type="InterPro" id="IPR002075">
    <property type="entry name" value="NTF2_dom"/>
</dbReference>
<dbReference type="InterPro" id="IPR018222">
    <property type="entry name" value="Nuclear_transport_factor_2_euk"/>
</dbReference>
<feature type="domain" description="RRM" evidence="4">
    <location>
        <begin position="330"/>
        <end position="400"/>
    </location>
</feature>
<dbReference type="AlphaFoldDB" id="A0A8H7Q057"/>
<dbReference type="CDD" id="cd00780">
    <property type="entry name" value="NTF2"/>
    <property type="match status" value="1"/>
</dbReference>
<feature type="compositionally biased region" description="Polar residues" evidence="3">
    <location>
        <begin position="467"/>
        <end position="481"/>
    </location>
</feature>
<dbReference type="PROSITE" id="PS50177">
    <property type="entry name" value="NTF2_DOMAIN"/>
    <property type="match status" value="1"/>
</dbReference>
<comment type="caution">
    <text evidence="6">The sequence shown here is derived from an EMBL/GenBank/DDBJ whole genome shotgun (WGS) entry which is preliminary data.</text>
</comment>
<dbReference type="Gene3D" id="3.10.450.50">
    <property type="match status" value="1"/>
</dbReference>
<feature type="compositionally biased region" description="Basic and acidic residues" evidence="3">
    <location>
        <begin position="219"/>
        <end position="228"/>
    </location>
</feature>
<feature type="domain" description="NTF2" evidence="5">
    <location>
        <begin position="31"/>
        <end position="148"/>
    </location>
</feature>
<evidence type="ECO:0000259" key="4">
    <source>
        <dbReference type="PROSITE" id="PS50102"/>
    </source>
</evidence>
<dbReference type="GO" id="GO:0034517">
    <property type="term" value="P:ribophagy"/>
    <property type="evidence" value="ECO:0007669"/>
    <property type="project" value="TreeGrafter"/>
</dbReference>
<dbReference type="GO" id="GO:0016579">
    <property type="term" value="P:protein deubiquitination"/>
    <property type="evidence" value="ECO:0007669"/>
    <property type="project" value="TreeGrafter"/>
</dbReference>
<sequence length="481" mass="52388">MTATAINANQTTAILENDTTDAQSSVTPQEIGMMFVHEYYNFLHDDPQKLHLFYNKNSSYLHGEEGDLNVKLVSGNQHIRKAITDLNLNNCMVMVSSVDSQSSANNGIIVQVLGEMSNQGTEARKFAQTFFLAEQPKGYYVLNDIFRFLREDIDYEEGFAEEEVAPAAVEEKAAEPEQPAVSSDDAQTAAVEATQVAEAKPEEESAVVPEVKETPAVAKTEETKEKPVEQAANGVASEGSAKEQQQQQQQRPKKSKADGDKQKQKQHASAAKSNAPKTWANLAANDSEKWGTQVAEAKGPVASVPVNPPKQSPQPQQQQLQNKPTKTENISIFVKNVQQTMTEEQLKEAFGKFGAIKTLTVVHPKNCAFLDFNNAESAHKALSQQKITIGSAIVLAEERRPQGGRGAQFEGRRQNGEGRGGFENRRGGMHRTASDKQAGQQADGQQSERGNRRGNAGRGGDRKGNNTNKSQPNAQANSPAS</sequence>
<dbReference type="SUPFAM" id="SSF54928">
    <property type="entry name" value="RNA-binding domain, RBD"/>
    <property type="match status" value="1"/>
</dbReference>
<feature type="compositionally biased region" description="Basic and acidic residues" evidence="3">
    <location>
        <begin position="410"/>
        <end position="426"/>
    </location>
</feature>
<evidence type="ECO:0000256" key="2">
    <source>
        <dbReference type="PROSITE-ProRule" id="PRU00176"/>
    </source>
</evidence>
<dbReference type="FunFam" id="3.10.450.50:FF:000003">
    <property type="entry name" value="Nuclear transport factor 2 family protein"/>
    <property type="match status" value="1"/>
</dbReference>
<evidence type="ECO:0000256" key="1">
    <source>
        <dbReference type="ARBA" id="ARBA00022884"/>
    </source>
</evidence>